<reference evidence="1" key="1">
    <citation type="submission" date="2020-08" db="EMBL/GenBank/DDBJ databases">
        <title>Genome sequencing and assembly of the red palm weevil Rhynchophorus ferrugineus.</title>
        <authorList>
            <person name="Dias G.B."/>
            <person name="Bergman C.M."/>
            <person name="Manee M."/>
        </authorList>
    </citation>
    <scope>NUCLEOTIDE SEQUENCE</scope>
    <source>
        <strain evidence="1">AA-2017</strain>
        <tissue evidence="1">Whole larva</tissue>
    </source>
</reference>
<protein>
    <submittedName>
        <fullName evidence="1">Uncharacterized protein</fullName>
    </submittedName>
</protein>
<evidence type="ECO:0000313" key="2">
    <source>
        <dbReference type="Proteomes" id="UP000625711"/>
    </source>
</evidence>
<keyword evidence="2" id="KW-1185">Reference proteome</keyword>
<name>A0A834I0F9_RHYFE</name>
<accession>A0A834I0F9</accession>
<dbReference type="AlphaFoldDB" id="A0A834I0F9"/>
<organism evidence="1 2">
    <name type="scientific">Rhynchophorus ferrugineus</name>
    <name type="common">Red palm weevil</name>
    <name type="synonym">Curculio ferrugineus</name>
    <dbReference type="NCBI Taxonomy" id="354439"/>
    <lineage>
        <taxon>Eukaryota</taxon>
        <taxon>Metazoa</taxon>
        <taxon>Ecdysozoa</taxon>
        <taxon>Arthropoda</taxon>
        <taxon>Hexapoda</taxon>
        <taxon>Insecta</taxon>
        <taxon>Pterygota</taxon>
        <taxon>Neoptera</taxon>
        <taxon>Endopterygota</taxon>
        <taxon>Coleoptera</taxon>
        <taxon>Polyphaga</taxon>
        <taxon>Cucujiformia</taxon>
        <taxon>Curculionidae</taxon>
        <taxon>Dryophthorinae</taxon>
        <taxon>Rhynchophorus</taxon>
    </lineage>
</organism>
<sequence length="101" mass="11135">MNCCGNNVQFGTETGKYGLFLVIRMFQQEIAQILTLWRQQDDCEASAAAGAVGVREGGGGRLAGGGDSFFGDIPDFFREVTPDREVRKGEGRYYTTQLKKM</sequence>
<gene>
    <name evidence="1" type="ORF">GWI33_014923</name>
</gene>
<proteinExistence type="predicted"/>
<evidence type="ECO:0000313" key="1">
    <source>
        <dbReference type="EMBL" id="KAF7272282.1"/>
    </source>
</evidence>
<comment type="caution">
    <text evidence="1">The sequence shown here is derived from an EMBL/GenBank/DDBJ whole genome shotgun (WGS) entry which is preliminary data.</text>
</comment>
<dbReference type="Proteomes" id="UP000625711">
    <property type="component" value="Unassembled WGS sequence"/>
</dbReference>
<dbReference type="EMBL" id="JAACXV010013792">
    <property type="protein sequence ID" value="KAF7272282.1"/>
    <property type="molecule type" value="Genomic_DNA"/>
</dbReference>